<feature type="compositionally biased region" description="Basic and acidic residues" evidence="1">
    <location>
        <begin position="137"/>
        <end position="149"/>
    </location>
</feature>
<dbReference type="RefSeq" id="WP_136334314.1">
    <property type="nucleotide sequence ID" value="NZ_QXMP01000007.1"/>
</dbReference>
<comment type="caution">
    <text evidence="2">The sequence shown here is derived from an EMBL/GenBank/DDBJ whole genome shotgun (WGS) entry which is preliminary data.</text>
</comment>
<dbReference type="OrthoDB" id="594666at2"/>
<feature type="region of interest" description="Disordered" evidence="1">
    <location>
        <begin position="126"/>
        <end position="170"/>
    </location>
</feature>
<dbReference type="EMBL" id="SSMC01000001">
    <property type="protein sequence ID" value="THD68824.1"/>
    <property type="molecule type" value="Genomic_DNA"/>
</dbReference>
<evidence type="ECO:0000313" key="3">
    <source>
        <dbReference type="Proteomes" id="UP000305939"/>
    </source>
</evidence>
<accession>A0A4S3M170</accession>
<feature type="region of interest" description="Disordered" evidence="1">
    <location>
        <begin position="194"/>
        <end position="223"/>
    </location>
</feature>
<dbReference type="Proteomes" id="UP000305939">
    <property type="component" value="Unassembled WGS sequence"/>
</dbReference>
<dbReference type="AlphaFoldDB" id="A0A4S3M170"/>
<evidence type="ECO:0008006" key="4">
    <source>
        <dbReference type="Google" id="ProtNLM"/>
    </source>
</evidence>
<reference evidence="2 3" key="1">
    <citation type="submission" date="2019-04" db="EMBL/GenBank/DDBJ databases">
        <title>Draft genome sequence of Robertkochia marina CC-AMO-30D.</title>
        <authorList>
            <person name="Hameed A."/>
            <person name="Lin S.-Y."/>
            <person name="Shahina M."/>
            <person name="Lai W.-A."/>
            <person name="Young C.-C."/>
        </authorList>
    </citation>
    <scope>NUCLEOTIDE SEQUENCE [LARGE SCALE GENOMIC DNA]</scope>
    <source>
        <strain evidence="2 3">CC-AMO-30D</strain>
    </source>
</reference>
<sequence>MNVSRFSFLLHKPEKVTADHAREFQEVINEYPYFQPARALQLKALKQDKSIQYNNSLKVAAAYTCDRSILFEFITSKEFIQNQVANRIMQSATGMTVEQLEVEDQEEVIVKDNKTAFDFNHVDSETVMDPELFQPKDPIRTSSDAKPKADEDEEEPKTPEATLKLGQPLDFDRSETHSFSEWLRLSGKLSPVDRKPEEEIVSPTTPLPSEEKQEEKQEQASGLKSKLDLIDKFIENNPKISPIKKDGPSESLIKEEEAPRSVLMTETLARVYLEQKKYKKAIQAYKILSLKYPEKSILFADQIQAIKKLRDSNK</sequence>
<name>A0A4S3M170_9FLAO</name>
<proteinExistence type="predicted"/>
<gene>
    <name evidence="2" type="ORF">E7Z59_00400</name>
</gene>
<feature type="compositionally biased region" description="Basic and acidic residues" evidence="1">
    <location>
        <begin position="209"/>
        <end position="218"/>
    </location>
</feature>
<protein>
    <recommendedName>
        <fullName evidence="4">Tetratricopeptide repeat protein</fullName>
    </recommendedName>
</protein>
<evidence type="ECO:0000313" key="2">
    <source>
        <dbReference type="EMBL" id="THD68824.1"/>
    </source>
</evidence>
<organism evidence="2 3">
    <name type="scientific">Robertkochia marina</name>
    <dbReference type="NCBI Taxonomy" id="1227945"/>
    <lineage>
        <taxon>Bacteria</taxon>
        <taxon>Pseudomonadati</taxon>
        <taxon>Bacteroidota</taxon>
        <taxon>Flavobacteriia</taxon>
        <taxon>Flavobacteriales</taxon>
        <taxon>Flavobacteriaceae</taxon>
        <taxon>Robertkochia</taxon>
    </lineage>
</organism>
<keyword evidence="3" id="KW-1185">Reference proteome</keyword>
<evidence type="ECO:0000256" key="1">
    <source>
        <dbReference type="SAM" id="MobiDB-lite"/>
    </source>
</evidence>